<gene>
    <name evidence="1" type="ORF">F442_12143</name>
</gene>
<dbReference type="Proteomes" id="UP000018948">
    <property type="component" value="Unassembled WGS sequence"/>
</dbReference>
<dbReference type="EMBL" id="ANIY01002530">
    <property type="protein sequence ID" value="ETP40545.1"/>
    <property type="molecule type" value="Genomic_DNA"/>
</dbReference>
<protein>
    <submittedName>
        <fullName evidence="1">Uncharacterized protein</fullName>
    </submittedName>
</protein>
<evidence type="ECO:0000313" key="2">
    <source>
        <dbReference type="Proteomes" id="UP000018948"/>
    </source>
</evidence>
<reference evidence="1 2" key="1">
    <citation type="submission" date="2013-11" db="EMBL/GenBank/DDBJ databases">
        <title>The Genome Sequence of Phytophthora parasitica P10297.</title>
        <authorList>
            <consortium name="The Broad Institute Genomics Platform"/>
            <person name="Russ C."/>
            <person name="Tyler B."/>
            <person name="Panabieres F."/>
            <person name="Shan W."/>
            <person name="Tripathy S."/>
            <person name="Grunwald N."/>
            <person name="Machado M."/>
            <person name="Johnson C.S."/>
            <person name="Walker B."/>
            <person name="Young S.K."/>
            <person name="Zeng Q."/>
            <person name="Gargeya S."/>
            <person name="Fitzgerald M."/>
            <person name="Haas B."/>
            <person name="Abouelleil A."/>
            <person name="Allen A.W."/>
            <person name="Alvarado L."/>
            <person name="Arachchi H.M."/>
            <person name="Berlin A.M."/>
            <person name="Chapman S.B."/>
            <person name="Gainer-Dewar J."/>
            <person name="Goldberg J."/>
            <person name="Griggs A."/>
            <person name="Gujja S."/>
            <person name="Hansen M."/>
            <person name="Howarth C."/>
            <person name="Imamovic A."/>
            <person name="Ireland A."/>
            <person name="Larimer J."/>
            <person name="McCowan C."/>
            <person name="Murphy C."/>
            <person name="Pearson M."/>
            <person name="Poon T.W."/>
            <person name="Priest M."/>
            <person name="Roberts A."/>
            <person name="Saif S."/>
            <person name="Shea T."/>
            <person name="Sisk P."/>
            <person name="Sykes S."/>
            <person name="Wortman J."/>
            <person name="Nusbaum C."/>
            <person name="Birren B."/>
        </authorList>
    </citation>
    <scope>NUCLEOTIDE SEQUENCE [LARGE SCALE GENOMIC DNA]</scope>
    <source>
        <strain evidence="1 2">P10297</strain>
    </source>
</reference>
<organism evidence="1 2">
    <name type="scientific">Phytophthora nicotianae P10297</name>
    <dbReference type="NCBI Taxonomy" id="1317064"/>
    <lineage>
        <taxon>Eukaryota</taxon>
        <taxon>Sar</taxon>
        <taxon>Stramenopiles</taxon>
        <taxon>Oomycota</taxon>
        <taxon>Peronosporomycetes</taxon>
        <taxon>Peronosporales</taxon>
        <taxon>Peronosporaceae</taxon>
        <taxon>Phytophthora</taxon>
    </lineage>
</organism>
<evidence type="ECO:0000313" key="1">
    <source>
        <dbReference type="EMBL" id="ETP40545.1"/>
    </source>
</evidence>
<sequence length="123" mass="13822">MEPLVRQKFDALTQNFTPDQQNSRRYNNELQTLAVIPLHVLLSRQQDATEQSLQPSKLEFTKSPRVPSLESVMPSRKLLRLGVAFYRGKLAFVPGWARELLKSGTLCVDPGREASTSALIGIQ</sequence>
<comment type="caution">
    <text evidence="1">The sequence shown here is derived from an EMBL/GenBank/DDBJ whole genome shotgun (WGS) entry which is preliminary data.</text>
</comment>
<dbReference type="AlphaFoldDB" id="W2Z0F1"/>
<proteinExistence type="predicted"/>
<accession>W2Z0F1</accession>
<name>W2Z0F1_PHYNI</name>